<protein>
    <recommendedName>
        <fullName evidence="4">DUF1735 domain-containing protein</fullName>
    </recommendedName>
</protein>
<feature type="chain" id="PRO_5045969592" description="DUF1735 domain-containing protein" evidence="1">
    <location>
        <begin position="23"/>
        <end position="287"/>
    </location>
</feature>
<evidence type="ECO:0000256" key="1">
    <source>
        <dbReference type="SAM" id="SignalP"/>
    </source>
</evidence>
<sequence length="287" mass="30777">MKKFKFILITILSAGLIVSCNVDDDPQQLEADFATTPYVVGFNNSEAAPAFLTDGAVNLFSENVVLLGGNDFSSNPSITVSFEVDQSSTAVAGTDFDFVNDSQSLTIAENREFATLDINFYSENINIDNPKVLILNITSADNNAVVGAQFQTLTITINGICFSDIGGLYSVTTTYAFHDFLPDFSTHTMDVEIEAIEDGLYNVVDFSGGLYTVGPYSTAYGTGPTSFDVEFTENCGDISWVGQTDPWGAVIPLSGGVNSVDPDTGIVTISWYCEGYGENGVSVYTPL</sequence>
<dbReference type="Proteomes" id="UP001597548">
    <property type="component" value="Unassembled WGS sequence"/>
</dbReference>
<evidence type="ECO:0000313" key="3">
    <source>
        <dbReference type="Proteomes" id="UP001597548"/>
    </source>
</evidence>
<feature type="signal peptide" evidence="1">
    <location>
        <begin position="1"/>
        <end position="22"/>
    </location>
</feature>
<keyword evidence="3" id="KW-1185">Reference proteome</keyword>
<evidence type="ECO:0000313" key="2">
    <source>
        <dbReference type="EMBL" id="MFD2915388.1"/>
    </source>
</evidence>
<dbReference type="Gene3D" id="2.60.40.2030">
    <property type="match status" value="1"/>
</dbReference>
<accession>A0ABW5ZQV8</accession>
<name>A0ABW5ZQV8_9FLAO</name>
<reference evidence="3" key="1">
    <citation type="journal article" date="2019" name="Int. J. Syst. Evol. Microbiol.">
        <title>The Global Catalogue of Microorganisms (GCM) 10K type strain sequencing project: providing services to taxonomists for standard genome sequencing and annotation.</title>
        <authorList>
            <consortium name="The Broad Institute Genomics Platform"/>
            <consortium name="The Broad Institute Genome Sequencing Center for Infectious Disease"/>
            <person name="Wu L."/>
            <person name="Ma J."/>
        </authorList>
    </citation>
    <scope>NUCLEOTIDE SEQUENCE [LARGE SCALE GENOMIC DNA]</scope>
    <source>
        <strain evidence="3">KCTC 32514</strain>
    </source>
</reference>
<dbReference type="PROSITE" id="PS51257">
    <property type="entry name" value="PROKAR_LIPOPROTEIN"/>
    <property type="match status" value="1"/>
</dbReference>
<proteinExistence type="predicted"/>
<comment type="caution">
    <text evidence="2">The sequence shown here is derived from an EMBL/GenBank/DDBJ whole genome shotgun (WGS) entry which is preliminary data.</text>
</comment>
<dbReference type="RefSeq" id="WP_194509911.1">
    <property type="nucleotide sequence ID" value="NZ_JADILU010000012.1"/>
</dbReference>
<gene>
    <name evidence="2" type="ORF">ACFS29_07030</name>
</gene>
<dbReference type="EMBL" id="JBHUOS010000003">
    <property type="protein sequence ID" value="MFD2915388.1"/>
    <property type="molecule type" value="Genomic_DNA"/>
</dbReference>
<evidence type="ECO:0008006" key="4">
    <source>
        <dbReference type="Google" id="ProtNLM"/>
    </source>
</evidence>
<organism evidence="2 3">
    <name type="scientific">Psychroserpens luteus</name>
    <dbReference type="NCBI Taxonomy" id="1434066"/>
    <lineage>
        <taxon>Bacteria</taxon>
        <taxon>Pseudomonadati</taxon>
        <taxon>Bacteroidota</taxon>
        <taxon>Flavobacteriia</taxon>
        <taxon>Flavobacteriales</taxon>
        <taxon>Flavobacteriaceae</taxon>
        <taxon>Psychroserpens</taxon>
    </lineage>
</organism>
<keyword evidence="1" id="KW-0732">Signal</keyword>
<dbReference type="InterPro" id="IPR038081">
    <property type="entry name" value="CalX-like_sf"/>
</dbReference>